<keyword evidence="3" id="KW-0645">Protease</keyword>
<dbReference type="InterPro" id="IPR051458">
    <property type="entry name" value="Cyt/Met_Dipeptidase"/>
</dbReference>
<dbReference type="GO" id="GO:0006751">
    <property type="term" value="P:glutathione catabolic process"/>
    <property type="evidence" value="ECO:0007669"/>
    <property type="project" value="InterPro"/>
</dbReference>
<accession>A0AAQ3M2K2</accession>
<dbReference type="GO" id="GO:0046872">
    <property type="term" value="F:metal ion binding"/>
    <property type="evidence" value="ECO:0007669"/>
    <property type="project" value="UniProtKB-KW"/>
</dbReference>
<proteinExistence type="inferred from homology"/>
<keyword evidence="10" id="KW-1185">Reference proteome</keyword>
<gene>
    <name evidence="9" type="ORF">R9X50_00149900</name>
</gene>
<dbReference type="InterPro" id="IPR036322">
    <property type="entry name" value="WD40_repeat_dom_sf"/>
</dbReference>
<dbReference type="PROSITE" id="PS50294">
    <property type="entry name" value="WD_REPEATS_REGION"/>
    <property type="match status" value="2"/>
</dbReference>
<keyword evidence="2 7" id="KW-0853">WD repeat</keyword>
<dbReference type="InterPro" id="IPR002933">
    <property type="entry name" value="Peptidase_M20"/>
</dbReference>
<dbReference type="GO" id="GO:0008233">
    <property type="term" value="F:peptidase activity"/>
    <property type="evidence" value="ECO:0007669"/>
    <property type="project" value="UniProtKB-KW"/>
</dbReference>
<organism evidence="9 10">
    <name type="scientific">Acrodontium crateriforme</name>
    <dbReference type="NCBI Taxonomy" id="150365"/>
    <lineage>
        <taxon>Eukaryota</taxon>
        <taxon>Fungi</taxon>
        <taxon>Dikarya</taxon>
        <taxon>Ascomycota</taxon>
        <taxon>Pezizomycotina</taxon>
        <taxon>Dothideomycetes</taxon>
        <taxon>Dothideomycetidae</taxon>
        <taxon>Mycosphaerellales</taxon>
        <taxon>Teratosphaeriaceae</taxon>
        <taxon>Acrodontium</taxon>
    </lineage>
</organism>
<dbReference type="Proteomes" id="UP001303373">
    <property type="component" value="Chromosome 2"/>
</dbReference>
<evidence type="ECO:0000256" key="2">
    <source>
        <dbReference type="ARBA" id="ARBA00022574"/>
    </source>
</evidence>
<dbReference type="Gene3D" id="3.30.70.360">
    <property type="match status" value="1"/>
</dbReference>
<evidence type="ECO:0000313" key="10">
    <source>
        <dbReference type="Proteomes" id="UP001303373"/>
    </source>
</evidence>
<comment type="similarity">
    <text evidence="1">Belongs to the peptidase M20A family.</text>
</comment>
<protein>
    <recommendedName>
        <fullName evidence="11">Glutathione degradosome</fullName>
    </recommendedName>
</protein>
<dbReference type="PANTHER" id="PTHR43270">
    <property type="entry name" value="BETA-ALA-HIS DIPEPTIDASE"/>
    <property type="match status" value="1"/>
</dbReference>
<dbReference type="GO" id="GO:0006508">
    <property type="term" value="P:proteolysis"/>
    <property type="evidence" value="ECO:0007669"/>
    <property type="project" value="UniProtKB-KW"/>
</dbReference>
<evidence type="ECO:0000256" key="4">
    <source>
        <dbReference type="ARBA" id="ARBA00022723"/>
    </source>
</evidence>
<dbReference type="PROSITE" id="PS50082">
    <property type="entry name" value="WD_REPEATS_2"/>
    <property type="match status" value="3"/>
</dbReference>
<dbReference type="InterPro" id="IPR001680">
    <property type="entry name" value="WD40_rpt"/>
</dbReference>
<evidence type="ECO:0000313" key="9">
    <source>
        <dbReference type="EMBL" id="WPG98705.1"/>
    </source>
</evidence>
<feature type="compositionally biased region" description="Polar residues" evidence="8">
    <location>
        <begin position="805"/>
        <end position="814"/>
    </location>
</feature>
<evidence type="ECO:0008006" key="11">
    <source>
        <dbReference type="Google" id="ProtNLM"/>
    </source>
</evidence>
<dbReference type="PANTHER" id="PTHR43270:SF8">
    <property type="entry name" value="DI- AND TRIPEPTIDASE DUG2-RELATED"/>
    <property type="match status" value="1"/>
</dbReference>
<dbReference type="EMBL" id="CP138581">
    <property type="protein sequence ID" value="WPG98705.1"/>
    <property type="molecule type" value="Genomic_DNA"/>
</dbReference>
<feature type="repeat" description="WD" evidence="7">
    <location>
        <begin position="260"/>
        <end position="282"/>
    </location>
</feature>
<evidence type="ECO:0000256" key="5">
    <source>
        <dbReference type="ARBA" id="ARBA00022737"/>
    </source>
</evidence>
<dbReference type="SMART" id="SM00320">
    <property type="entry name" value="WD40"/>
    <property type="match status" value="5"/>
</dbReference>
<dbReference type="SUPFAM" id="SSF53187">
    <property type="entry name" value="Zn-dependent exopeptidases"/>
    <property type="match status" value="1"/>
</dbReference>
<dbReference type="InterPro" id="IPR017149">
    <property type="entry name" value="GSH_degradosome_Dug2"/>
</dbReference>
<sequence length="974" mass="105897">MPVHESARRLQHSLIPTPPAANAHSVGSETDDLGTTPPTVGQCDGVNAKQSGLPILSHRLRHSSSILAVVLSNDYLYAGTQGGEILVYELATFSRKAVIEGHRGSVLALCLDSENQLLFSSAGDRIVNVWNTETLAQECCLYTSFDVGDIFCVAFSSALQTVYLGAQNTTIQWCPLRDTHTPRSHIHPSLRDDPFFDSAGPGGIRAPKPAAADVTPRHAIGGKVVEIGRTRARHFAHYGYVYCMVLARDGVPESGGREVLITGGGDGVVKLWTLDSENEGAVDEWYSLNDGREEGSSVLSLALDGIFLYTGRAGGEIDVWDLETRQLVRNIKAHRDDVLTICAGGGFLFSAAITGYVRKFDRQYQLKSRLKAHEGRILCSAFANNNGRPIYVTGGNDSSLAIWDITGCTSIAAPTTKTSNEQLLDYVRRFVSYRTVSSDPRHQIDCRRGASYLRSVFRNFGAVTEMLPAIEPLNPVILAKFRGNPATADKRKKILFYGHYDVVAADKAASKWHSDPFTMEGIDGYLYGRGTSDNKGPLIAAIFACAELMAEQALGSDIIFLIEGEEECGSRGFESIVNANKDKIGDVDWILLANSYWLDDEIPCLTYGLRGVIHATIQVESSHPDLHSGVDGSANLDESLKDLVWVLSTLTGKHGEVMIPGFYDPIPKLEKQEEVLYRDITSALIQQNPSLGDPDALAASLMRRWREASLTIHGFQTSGPNNATIIPRLASAALSMRLVPGQESAVVAKALVSYLHAKFNSLISKNTLTVKIEHQAEPWLGDLNNEIYKTLEGAIMDAWGPVLESQPSRQNPLGGNTPVVEQDDEHRGISRSIAIPNGSKLATATRKAKKGASGSQTASSTSTTDHLAELTTRLAAVETNGNGGQTGKSLHMAEIQMLDESAKKPLRTKPLYIREGGSIPAIRFLEKAFDAPAAHLPCGQASDSAHLDNERLRLVNLYKSRDILKTVFRDLPAK</sequence>
<keyword evidence="4" id="KW-0479">Metal-binding</keyword>
<dbReference type="Pfam" id="PF00400">
    <property type="entry name" value="WD40"/>
    <property type="match status" value="2"/>
</dbReference>
<dbReference type="Gene3D" id="3.40.630.10">
    <property type="entry name" value="Zn peptidases"/>
    <property type="match status" value="2"/>
</dbReference>
<dbReference type="InterPro" id="IPR019775">
    <property type="entry name" value="WD40_repeat_CS"/>
</dbReference>
<feature type="region of interest" description="Disordered" evidence="8">
    <location>
        <begin position="803"/>
        <end position="866"/>
    </location>
</feature>
<name>A0AAQ3M2K2_9PEZI</name>
<evidence type="ECO:0000256" key="6">
    <source>
        <dbReference type="ARBA" id="ARBA00022801"/>
    </source>
</evidence>
<reference evidence="9 10" key="1">
    <citation type="submission" date="2023-11" db="EMBL/GenBank/DDBJ databases">
        <title>An acidophilic fungus is an integral part of prey digestion in a carnivorous sundew plant.</title>
        <authorList>
            <person name="Tsai I.J."/>
        </authorList>
    </citation>
    <scope>NUCLEOTIDE SEQUENCE [LARGE SCALE GENOMIC DNA]</scope>
    <source>
        <strain evidence="9">169a</strain>
    </source>
</reference>
<evidence type="ECO:0000256" key="8">
    <source>
        <dbReference type="SAM" id="MobiDB-lite"/>
    </source>
</evidence>
<feature type="repeat" description="WD" evidence="7">
    <location>
        <begin position="99"/>
        <end position="134"/>
    </location>
</feature>
<dbReference type="AlphaFoldDB" id="A0AAQ3M2K2"/>
<evidence type="ECO:0000256" key="1">
    <source>
        <dbReference type="ARBA" id="ARBA00006247"/>
    </source>
</evidence>
<dbReference type="SUPFAM" id="SSF50978">
    <property type="entry name" value="WD40 repeat-like"/>
    <property type="match status" value="1"/>
</dbReference>
<feature type="region of interest" description="Disordered" evidence="8">
    <location>
        <begin position="1"/>
        <end position="40"/>
    </location>
</feature>
<dbReference type="PROSITE" id="PS00758">
    <property type="entry name" value="ARGE_DAPE_CPG2_1"/>
    <property type="match status" value="1"/>
</dbReference>
<feature type="repeat" description="WD" evidence="7">
    <location>
        <begin position="370"/>
        <end position="405"/>
    </location>
</feature>
<keyword evidence="5" id="KW-0677">Repeat</keyword>
<evidence type="ECO:0000256" key="7">
    <source>
        <dbReference type="PROSITE-ProRule" id="PRU00221"/>
    </source>
</evidence>
<dbReference type="InterPro" id="IPR015943">
    <property type="entry name" value="WD40/YVTN_repeat-like_dom_sf"/>
</dbReference>
<dbReference type="PROSITE" id="PS00678">
    <property type="entry name" value="WD_REPEATS_1"/>
    <property type="match status" value="1"/>
</dbReference>
<feature type="compositionally biased region" description="Low complexity" evidence="8">
    <location>
        <begin position="851"/>
        <end position="864"/>
    </location>
</feature>
<dbReference type="Pfam" id="PF01546">
    <property type="entry name" value="Peptidase_M20"/>
    <property type="match status" value="1"/>
</dbReference>
<evidence type="ECO:0000256" key="3">
    <source>
        <dbReference type="ARBA" id="ARBA00022670"/>
    </source>
</evidence>
<keyword evidence="6" id="KW-0378">Hydrolase</keyword>
<dbReference type="PIRSF" id="PIRSF037237">
    <property type="entry name" value="Peptidase_WD_repeats_DUG2"/>
    <property type="match status" value="1"/>
</dbReference>
<dbReference type="Gene3D" id="2.130.10.10">
    <property type="entry name" value="YVTN repeat-like/Quinoprotein amine dehydrogenase"/>
    <property type="match status" value="2"/>
</dbReference>
<dbReference type="InterPro" id="IPR001261">
    <property type="entry name" value="ArgE/DapE_CS"/>
</dbReference>